<dbReference type="GO" id="GO:0005783">
    <property type="term" value="C:endoplasmic reticulum"/>
    <property type="evidence" value="ECO:0007669"/>
    <property type="project" value="TreeGrafter"/>
</dbReference>
<sequence>MTDEYPGKQILLKKTVSIEQKRGKIKIYPPPARMSSQSVMLPGPERIRASGATINPEQYVHFPDDKTHTVCDTILTGLLKSTSGECLGLRSPLKTGKYKWITYSELKRKDYIGSGLLQLGIPHSKQAMVGICTKTRPEFVLVMLACSRYSMVLVPLYHNFGLENISYIIHQVKMEVLFCEDSKFAVEIMENVKTCPALKHIVLIDAIEDEITELHASYPEMHIISLKDLETSGKLNLEMPGMKPKPDDLFCICYTSGTTGVSKGVKVTHRNILSFITSMDAVLGKAIPKYGSMMCYLPCAHIYEIINEVSCLFHGCQLGFYSGSTDTLLNDIAELKPVALPLVPKLMNLIYSKVQKKMEQNRLKKYLLYLSLHQKEKMLQKGIVSKTTIWDKLVFSKFQNSLGDSIQLLYTASAPVAKEVMRFFRCSMGCLVFEVYGLSEVGAATMTLMSEHDSGFVGPPLPCNHIKLISVPDMSYFAENDEGEICIKGANVFSGYFNNEEATVEAIDADGWFHTGDIGKWLPNGVLKVIDRKKHIFKLAQGEYIIPDKSESAYLGCPIVSQVYVDGYSDQEFLVGVIVPNTKDFLSWAKEEGFSGDIETLCENKELKKAALSMLWKIGKEKDLTSLYQVGNIYITTEPFSQENGLLSPTMKLKRGVARKKFEEVFQKLYEEGNLA</sequence>
<dbReference type="InterPro" id="IPR042099">
    <property type="entry name" value="ANL_N_sf"/>
</dbReference>
<evidence type="ECO:0000313" key="6">
    <source>
        <dbReference type="Proteomes" id="UP000887116"/>
    </source>
</evidence>
<name>A0A8X6GZ16_TRICU</name>
<dbReference type="PANTHER" id="PTHR43272:SF107">
    <property type="entry name" value="LONG-CHAIN-FATTY-ACID--COA LIGASE 5"/>
    <property type="match status" value="1"/>
</dbReference>
<evidence type="ECO:0000256" key="2">
    <source>
        <dbReference type="ARBA" id="ARBA00022832"/>
    </source>
</evidence>
<feature type="domain" description="AMP-dependent synthetase/ligase" evidence="4">
    <location>
        <begin position="96"/>
        <end position="497"/>
    </location>
</feature>
<comment type="caution">
    <text evidence="5">The sequence shown here is derived from an EMBL/GenBank/DDBJ whole genome shotgun (WGS) entry which is preliminary data.</text>
</comment>
<dbReference type="InterPro" id="IPR000873">
    <property type="entry name" value="AMP-dep_synth/lig_dom"/>
</dbReference>
<evidence type="ECO:0000313" key="5">
    <source>
        <dbReference type="EMBL" id="GFR13963.1"/>
    </source>
</evidence>
<dbReference type="GO" id="GO:0004467">
    <property type="term" value="F:long-chain fatty acid-CoA ligase activity"/>
    <property type="evidence" value="ECO:0007669"/>
    <property type="project" value="UniProtKB-EC"/>
</dbReference>
<dbReference type="Pfam" id="PF00501">
    <property type="entry name" value="AMP-binding"/>
    <property type="match status" value="1"/>
</dbReference>
<keyword evidence="6" id="KW-1185">Reference proteome</keyword>
<proteinExistence type="predicted"/>
<dbReference type="InterPro" id="IPR020845">
    <property type="entry name" value="AMP-binding_CS"/>
</dbReference>
<accession>A0A8X6GZ16</accession>
<evidence type="ECO:0000256" key="3">
    <source>
        <dbReference type="ARBA" id="ARBA00026121"/>
    </source>
</evidence>
<dbReference type="OrthoDB" id="1700726at2759"/>
<dbReference type="SUPFAM" id="SSF56801">
    <property type="entry name" value="Acetyl-CoA synthetase-like"/>
    <property type="match status" value="1"/>
</dbReference>
<dbReference type="EMBL" id="BMAO01036916">
    <property type="protein sequence ID" value="GFR13963.1"/>
    <property type="molecule type" value="Genomic_DNA"/>
</dbReference>
<dbReference type="PROSITE" id="PS00455">
    <property type="entry name" value="AMP_BINDING"/>
    <property type="match status" value="1"/>
</dbReference>
<keyword evidence="2" id="KW-0443">Lipid metabolism</keyword>
<gene>
    <name evidence="5" type="primary">ACSL1</name>
    <name evidence="5" type="ORF">TNCT_723361</name>
</gene>
<dbReference type="AlphaFoldDB" id="A0A8X6GZ16"/>
<dbReference type="PANTHER" id="PTHR43272">
    <property type="entry name" value="LONG-CHAIN-FATTY-ACID--COA LIGASE"/>
    <property type="match status" value="1"/>
</dbReference>
<reference evidence="5" key="1">
    <citation type="submission" date="2020-07" db="EMBL/GenBank/DDBJ databases">
        <title>Multicomponent nature underlies the extraordinary mechanical properties of spider dragline silk.</title>
        <authorList>
            <person name="Kono N."/>
            <person name="Nakamura H."/>
            <person name="Mori M."/>
            <person name="Yoshida Y."/>
            <person name="Ohtoshi R."/>
            <person name="Malay A.D."/>
            <person name="Moran D.A.P."/>
            <person name="Tomita M."/>
            <person name="Numata K."/>
            <person name="Arakawa K."/>
        </authorList>
    </citation>
    <scope>NUCLEOTIDE SEQUENCE</scope>
</reference>
<dbReference type="Gene3D" id="3.40.50.12780">
    <property type="entry name" value="N-terminal domain of ligase-like"/>
    <property type="match status" value="1"/>
</dbReference>
<dbReference type="EC" id="6.2.1.3" evidence="3"/>
<protein>
    <recommendedName>
        <fullName evidence="3">long-chain-fatty-acid--CoA ligase</fullName>
        <ecNumber evidence="3">6.2.1.3</ecNumber>
    </recommendedName>
</protein>
<keyword evidence="1 5" id="KW-0436">Ligase</keyword>
<evidence type="ECO:0000259" key="4">
    <source>
        <dbReference type="Pfam" id="PF00501"/>
    </source>
</evidence>
<dbReference type="GO" id="GO:0016020">
    <property type="term" value="C:membrane"/>
    <property type="evidence" value="ECO:0007669"/>
    <property type="project" value="TreeGrafter"/>
</dbReference>
<organism evidence="5 6">
    <name type="scientific">Trichonephila clavata</name>
    <name type="common">Joro spider</name>
    <name type="synonym">Nephila clavata</name>
    <dbReference type="NCBI Taxonomy" id="2740835"/>
    <lineage>
        <taxon>Eukaryota</taxon>
        <taxon>Metazoa</taxon>
        <taxon>Ecdysozoa</taxon>
        <taxon>Arthropoda</taxon>
        <taxon>Chelicerata</taxon>
        <taxon>Arachnida</taxon>
        <taxon>Araneae</taxon>
        <taxon>Araneomorphae</taxon>
        <taxon>Entelegynae</taxon>
        <taxon>Araneoidea</taxon>
        <taxon>Nephilidae</taxon>
        <taxon>Trichonephila</taxon>
    </lineage>
</organism>
<keyword evidence="2" id="KW-0276">Fatty acid metabolism</keyword>
<dbReference type="Proteomes" id="UP000887116">
    <property type="component" value="Unassembled WGS sequence"/>
</dbReference>
<evidence type="ECO:0000256" key="1">
    <source>
        <dbReference type="ARBA" id="ARBA00022598"/>
    </source>
</evidence>